<keyword evidence="3" id="KW-0040">ANK repeat</keyword>
<feature type="domain" description="BTB" evidence="5">
    <location>
        <begin position="535"/>
        <end position="640"/>
    </location>
</feature>
<dbReference type="InterPro" id="IPR011044">
    <property type="entry name" value="Quino_amine_DH_bsu"/>
</dbReference>
<dbReference type="InterPro" id="IPR011333">
    <property type="entry name" value="SKP1/BTB/POZ_sf"/>
</dbReference>
<dbReference type="PANTHER" id="PTHR46231">
    <property type="entry name" value="ANKYRIN REPEAT AND BTB/POZ DOMAIN-CONTAINING PROTEIN 1"/>
    <property type="match status" value="1"/>
</dbReference>
<dbReference type="EMBL" id="JAEHOE010000058">
    <property type="protein sequence ID" value="KAG2490846.1"/>
    <property type="molecule type" value="Genomic_DNA"/>
</dbReference>
<dbReference type="Proteomes" id="UP000612055">
    <property type="component" value="Unassembled WGS sequence"/>
</dbReference>
<dbReference type="PANTHER" id="PTHR46231:SF1">
    <property type="entry name" value="ANKYRIN REPEAT AND BTB_POZ DOMAIN-CONTAINING PROTEIN 1"/>
    <property type="match status" value="1"/>
</dbReference>
<dbReference type="SUPFAM" id="SSF50969">
    <property type="entry name" value="YVTN repeat-like/Quinoprotein amine dehydrogenase"/>
    <property type="match status" value="1"/>
</dbReference>
<dbReference type="SMART" id="SM00225">
    <property type="entry name" value="BTB"/>
    <property type="match status" value="1"/>
</dbReference>
<dbReference type="InterPro" id="IPR011042">
    <property type="entry name" value="6-blade_b-propeller_TolB-like"/>
</dbReference>
<reference evidence="6" key="1">
    <citation type="journal article" date="2020" name="bioRxiv">
        <title>Comparative genomics of Chlamydomonas.</title>
        <authorList>
            <person name="Craig R.J."/>
            <person name="Hasan A.R."/>
            <person name="Ness R.W."/>
            <person name="Keightley P.D."/>
        </authorList>
    </citation>
    <scope>NUCLEOTIDE SEQUENCE</scope>
    <source>
        <strain evidence="6">CCAP 11/70</strain>
    </source>
</reference>
<dbReference type="AlphaFoldDB" id="A0A835XVD0"/>
<sequence length="752" mass="74583">MHGRSKYTARRHGSPQPGAGGGEHVSPGPSPLAADIVSDMPPPDPSGRGFLEAQLYVAHPSGICTRPVPGGDGGMRQTLVTTRSGKVLILEASARGRVRIAEPGMSIVPPLPAGEQLSSPVWDPLSKKVYVLHHGCVARLDKAPPPEPAAEGAAGAAAAAGAQAPAAAAAAATAQPQAAMVASAPAPGAGAASEGAGAKAALAPAGNEAVTLTPIAGTKGAARVAIDGPGNLACFASPSHMCCDGAGCLYVADGTSVRLVLLPEALKGRAALDAAAAALIRAGVSMPDRTLPGQPAQPKVATLPCSASGPITGLAFVPGTPGGRDASLLYSTATAVHRVWLGAAAAPGAAADAAEATAAGATAVVQRVELLAGSAAGEAGSADGVGAAARFTEIGGLCVEADGRAVWLACATSASAGSAGSLVRRVSLATGAVVTVAGPLPLACRRPAVLPNGYLALCALGRILVLDLGLKAPPLNDDPGAPGRLKTVRLCSPPEDLQADLASLLIPPVATPVPWAASRSTFPAAPVSAAATETADLTIVAGGRSFATHRCIVTARCTHLQRLLSAQAAPGPPQVSSTSPRGSAPASGPGSAASPPGAARSGSSLRSAPRSQQLCLQDVQPAALELLLSWLYAGALPKQARAGPDRAVDVPVLLQLVELAARFGLPALSREACEAVATAVSPATLPDVLLWCAQSGDVDSGGAAQQLLPPLRAAFCAQRRAVLLEAPVGVKRLMAAAPDLLMELLQEAERRA</sequence>
<feature type="region of interest" description="Disordered" evidence="4">
    <location>
        <begin position="1"/>
        <end position="49"/>
    </location>
</feature>
<dbReference type="InterPro" id="IPR044515">
    <property type="entry name" value="ABTB1"/>
</dbReference>
<feature type="compositionally biased region" description="Basic residues" evidence="4">
    <location>
        <begin position="1"/>
        <end position="13"/>
    </location>
</feature>
<keyword evidence="7" id="KW-1185">Reference proteome</keyword>
<comment type="pathway">
    <text evidence="1">Protein modification; protein ubiquitination.</text>
</comment>
<organism evidence="6 7">
    <name type="scientific">Edaphochlamys debaryana</name>
    <dbReference type="NCBI Taxonomy" id="47281"/>
    <lineage>
        <taxon>Eukaryota</taxon>
        <taxon>Viridiplantae</taxon>
        <taxon>Chlorophyta</taxon>
        <taxon>core chlorophytes</taxon>
        <taxon>Chlorophyceae</taxon>
        <taxon>CS clade</taxon>
        <taxon>Chlamydomonadales</taxon>
        <taxon>Chlamydomonadales incertae sedis</taxon>
        <taxon>Edaphochlamys</taxon>
    </lineage>
</organism>
<gene>
    <name evidence="6" type="ORF">HYH03_010764</name>
</gene>
<keyword evidence="2" id="KW-0677">Repeat</keyword>
<feature type="region of interest" description="Disordered" evidence="4">
    <location>
        <begin position="568"/>
        <end position="605"/>
    </location>
</feature>
<dbReference type="InterPro" id="IPR000210">
    <property type="entry name" value="BTB/POZ_dom"/>
</dbReference>
<comment type="caution">
    <text evidence="6">The sequence shown here is derived from an EMBL/GenBank/DDBJ whole genome shotgun (WGS) entry which is preliminary data.</text>
</comment>
<dbReference type="PROSITE" id="PS50097">
    <property type="entry name" value="BTB"/>
    <property type="match status" value="1"/>
</dbReference>
<evidence type="ECO:0000256" key="4">
    <source>
        <dbReference type="SAM" id="MobiDB-lite"/>
    </source>
</evidence>
<dbReference type="SUPFAM" id="SSF54695">
    <property type="entry name" value="POZ domain"/>
    <property type="match status" value="1"/>
</dbReference>
<feature type="compositionally biased region" description="Low complexity" evidence="4">
    <location>
        <begin position="576"/>
        <end position="605"/>
    </location>
</feature>
<evidence type="ECO:0000313" key="7">
    <source>
        <dbReference type="Proteomes" id="UP000612055"/>
    </source>
</evidence>
<evidence type="ECO:0000256" key="3">
    <source>
        <dbReference type="ARBA" id="ARBA00023043"/>
    </source>
</evidence>
<evidence type="ECO:0000256" key="2">
    <source>
        <dbReference type="ARBA" id="ARBA00022737"/>
    </source>
</evidence>
<dbReference type="GO" id="GO:0005737">
    <property type="term" value="C:cytoplasm"/>
    <property type="evidence" value="ECO:0007669"/>
    <property type="project" value="TreeGrafter"/>
</dbReference>
<dbReference type="OrthoDB" id="6359816at2759"/>
<evidence type="ECO:0000313" key="6">
    <source>
        <dbReference type="EMBL" id="KAG2490846.1"/>
    </source>
</evidence>
<protein>
    <recommendedName>
        <fullName evidence="5">BTB domain-containing protein</fullName>
    </recommendedName>
</protein>
<dbReference type="Gene3D" id="3.30.710.10">
    <property type="entry name" value="Potassium Channel Kv1.1, Chain A"/>
    <property type="match status" value="1"/>
</dbReference>
<name>A0A835XVD0_9CHLO</name>
<proteinExistence type="predicted"/>
<evidence type="ECO:0000259" key="5">
    <source>
        <dbReference type="PROSITE" id="PS50097"/>
    </source>
</evidence>
<accession>A0A835XVD0</accession>
<evidence type="ECO:0000256" key="1">
    <source>
        <dbReference type="ARBA" id="ARBA00004906"/>
    </source>
</evidence>
<dbReference type="Gene3D" id="2.120.10.30">
    <property type="entry name" value="TolB, C-terminal domain"/>
    <property type="match status" value="2"/>
</dbReference>
<dbReference type="GO" id="GO:0000151">
    <property type="term" value="C:ubiquitin ligase complex"/>
    <property type="evidence" value="ECO:0007669"/>
    <property type="project" value="TreeGrafter"/>
</dbReference>